<protein>
    <submittedName>
        <fullName evidence="1">Uncharacterized protein</fullName>
    </submittedName>
</protein>
<comment type="caution">
    <text evidence="1">The sequence shown here is derived from an EMBL/GenBank/DDBJ whole genome shotgun (WGS) entry which is preliminary data.</text>
</comment>
<accession>A0A840URU6</accession>
<proteinExistence type="predicted"/>
<dbReference type="AlphaFoldDB" id="A0A840URU6"/>
<reference evidence="1 2" key="1">
    <citation type="submission" date="2020-08" db="EMBL/GenBank/DDBJ databases">
        <title>Genomic Encyclopedia of Type Strains, Phase IV (KMG-IV): sequencing the most valuable type-strain genomes for metagenomic binning, comparative biology and taxonomic classification.</title>
        <authorList>
            <person name="Goeker M."/>
        </authorList>
    </citation>
    <scope>NUCLEOTIDE SEQUENCE [LARGE SCALE GENOMIC DNA]</scope>
    <source>
        <strain evidence="1 2">DSM 28570</strain>
    </source>
</reference>
<gene>
    <name evidence="1" type="ORF">HNQ81_002110</name>
</gene>
<organism evidence="1 2">
    <name type="scientific">Desulfoprunum benzoelyticum</name>
    <dbReference type="NCBI Taxonomy" id="1506996"/>
    <lineage>
        <taxon>Bacteria</taxon>
        <taxon>Pseudomonadati</taxon>
        <taxon>Thermodesulfobacteriota</taxon>
        <taxon>Desulfobulbia</taxon>
        <taxon>Desulfobulbales</taxon>
        <taxon>Desulfobulbaceae</taxon>
        <taxon>Desulfoprunum</taxon>
    </lineage>
</organism>
<keyword evidence="2" id="KW-1185">Reference proteome</keyword>
<sequence length="183" mass="21035">MTKKLTLSISDKLHEELAEYRNIINISNVCSEALKREIDKLDSLILEGKKRFGVLSSNEKFKLLYENGMHWAGYEADLLDLAIVCNWTYEWVSNDPIAQQTIDLLEENNTAIRKKMLGYSNGYDFIFTNEFISKELVDYPVDYNDVDIVEVAVAFSQGASTVWDRLKNKLIPLILASDQQQED</sequence>
<evidence type="ECO:0000313" key="2">
    <source>
        <dbReference type="Proteomes" id="UP000539642"/>
    </source>
</evidence>
<dbReference type="RefSeq" id="WP_183351053.1">
    <property type="nucleotide sequence ID" value="NZ_JACHEO010000011.1"/>
</dbReference>
<name>A0A840URU6_9BACT</name>
<dbReference type="EMBL" id="JACHEO010000011">
    <property type="protein sequence ID" value="MBB5348375.1"/>
    <property type="molecule type" value="Genomic_DNA"/>
</dbReference>
<dbReference type="Proteomes" id="UP000539642">
    <property type="component" value="Unassembled WGS sequence"/>
</dbReference>
<evidence type="ECO:0000313" key="1">
    <source>
        <dbReference type="EMBL" id="MBB5348375.1"/>
    </source>
</evidence>